<evidence type="ECO:0000259" key="2">
    <source>
        <dbReference type="Pfam" id="PF07484"/>
    </source>
</evidence>
<proteinExistence type="predicted"/>
<reference evidence="3" key="1">
    <citation type="submission" date="2020-07" db="EMBL/GenBank/DDBJ databases">
        <title>Dissolved microcystin release linked to lysis of a Microcystis spp. bloom in Lake Erie (USA) attributed to a novel cyanophage.</title>
        <authorList>
            <person name="McKindles K.M."/>
            <person name="Manes M.A."/>
            <person name="DeMarco J.R."/>
            <person name="McClure A."/>
            <person name="McKay R.M."/>
            <person name="Davis T.W."/>
            <person name="Bullerjahn G.S."/>
        </authorList>
    </citation>
    <scope>NUCLEOTIDE SEQUENCE</scope>
</reference>
<dbReference type="EMBL" id="MT840185">
    <property type="protein sequence ID" value="QNL31500.1"/>
    <property type="molecule type" value="Genomic_DNA"/>
</dbReference>
<accession>A0A7G9A427</accession>
<sequence length="424" mass="45840">MPIILSVSKGSPLTCAELDNNFLEAANRANHTGTQAANTIYDLSDTVRAFAFIADMLADITILENELEELRDDLFGDGELQQIINNIQQLVNDLIDNLAAAVGELTIIQNLQTCCDTNTTAISGLQTQFTTLSNQITAQIATINSTISDINNRLNLEIPKIVALQNTVGSLQTQLTSLSSTKADIDSPYLTGNPRTVWPPATDSIARVDWVNQAIAASFSQAGPPVGSIIMWAGWNYPTNWIPLDGREISRTQYSALFSVIGTGYGNGNGSTTFNLPNMQARFPLMIGNGRTQGWMAGEENVTLNVNQMPNHSHAIHDPGHNHIISDNGHSHNTETHRHRHDFLTHTEGGGQATRQPRSGSGEDRATGTRQTSEADVNIRVFSSNANIGINPSATGIGIYGTGADQAHNNMPPFMVVVFLIRAL</sequence>
<dbReference type="InterPro" id="IPR011083">
    <property type="entry name" value="Phage_tail_collar_dom"/>
</dbReference>
<dbReference type="InterPro" id="IPR037053">
    <property type="entry name" value="Phage_tail_collar_dom_sf"/>
</dbReference>
<name>A0A7G9A427_9VIRU</name>
<evidence type="ECO:0000313" key="3">
    <source>
        <dbReference type="EMBL" id="QNL31500.1"/>
    </source>
</evidence>
<feature type="domain" description="Phage tail collar" evidence="2">
    <location>
        <begin position="227"/>
        <end position="284"/>
    </location>
</feature>
<dbReference type="Pfam" id="PF07484">
    <property type="entry name" value="Collar"/>
    <property type="match status" value="1"/>
</dbReference>
<evidence type="ECO:0000256" key="1">
    <source>
        <dbReference type="SAM" id="MobiDB-lite"/>
    </source>
</evidence>
<protein>
    <recommendedName>
        <fullName evidence="2">Phage tail collar domain-containing protein</fullName>
    </recommendedName>
</protein>
<dbReference type="Gene3D" id="3.90.1340.10">
    <property type="entry name" value="Phage tail collar domain"/>
    <property type="match status" value="1"/>
</dbReference>
<feature type="compositionally biased region" description="Polar residues" evidence="1">
    <location>
        <begin position="368"/>
        <end position="378"/>
    </location>
</feature>
<dbReference type="SUPFAM" id="SSF88874">
    <property type="entry name" value="Receptor-binding domain of short tail fibre protein gp12"/>
    <property type="match status" value="1"/>
</dbReference>
<organism evidence="3">
    <name type="scientific">Bacteriophage sp</name>
    <dbReference type="NCBI Taxonomy" id="38018"/>
    <lineage>
        <taxon>Viruses</taxon>
    </lineage>
</organism>
<feature type="region of interest" description="Disordered" evidence="1">
    <location>
        <begin position="345"/>
        <end position="378"/>
    </location>
</feature>